<dbReference type="RefSeq" id="WP_290197934.1">
    <property type="nucleotide sequence ID" value="NZ_CP047654.1"/>
</dbReference>
<protein>
    <recommendedName>
        <fullName evidence="6">Gamma-glutamyltransferase</fullName>
    </recommendedName>
</protein>
<dbReference type="Pfam" id="PF01019">
    <property type="entry name" value="G_glu_transpept"/>
    <property type="match status" value="1"/>
</dbReference>
<evidence type="ECO:0000313" key="4">
    <source>
        <dbReference type="EMBL" id="MDR7328948.1"/>
    </source>
</evidence>
<accession>A0ABU1ZX70</accession>
<comment type="caution">
    <text evidence="4">The sequence shown here is derived from an EMBL/GenBank/DDBJ whole genome shotgun (WGS) entry which is preliminary data.</text>
</comment>
<evidence type="ECO:0000256" key="1">
    <source>
        <dbReference type="ARBA" id="ARBA00009381"/>
    </source>
</evidence>
<comment type="similarity">
    <text evidence="1">Belongs to the gamma-glutamyltransferase family.</text>
</comment>
<evidence type="ECO:0000313" key="5">
    <source>
        <dbReference type="Proteomes" id="UP001180840"/>
    </source>
</evidence>
<evidence type="ECO:0000256" key="3">
    <source>
        <dbReference type="SAM" id="SignalP"/>
    </source>
</evidence>
<feature type="chain" id="PRO_5045843000" description="Gamma-glutamyltransferase" evidence="3">
    <location>
        <begin position="25"/>
        <end position="126"/>
    </location>
</feature>
<keyword evidence="3" id="KW-0732">Signal</keyword>
<dbReference type="PROSITE" id="PS51257">
    <property type="entry name" value="PROKAR_LIPOPROTEIN"/>
    <property type="match status" value="1"/>
</dbReference>
<dbReference type="PANTHER" id="PTHR43199">
    <property type="entry name" value="GLUTATHIONE HYDROLASE"/>
    <property type="match status" value="1"/>
</dbReference>
<gene>
    <name evidence="4" type="ORF">J2S39_000624</name>
</gene>
<feature type="region of interest" description="Disordered" evidence="2">
    <location>
        <begin position="26"/>
        <end position="69"/>
    </location>
</feature>
<evidence type="ECO:0008006" key="6">
    <source>
        <dbReference type="Google" id="ProtNLM"/>
    </source>
</evidence>
<keyword evidence="5" id="KW-1185">Reference proteome</keyword>
<dbReference type="InterPro" id="IPR051792">
    <property type="entry name" value="GGT_bact"/>
</dbReference>
<proteinExistence type="inferred from homology"/>
<evidence type="ECO:0000256" key="2">
    <source>
        <dbReference type="SAM" id="MobiDB-lite"/>
    </source>
</evidence>
<name>A0ABU1ZX70_9CORY</name>
<dbReference type="InterPro" id="IPR029055">
    <property type="entry name" value="Ntn_hydrolases_N"/>
</dbReference>
<feature type="signal peptide" evidence="3">
    <location>
        <begin position="1"/>
        <end position="24"/>
    </location>
</feature>
<reference evidence="4" key="1">
    <citation type="submission" date="2023-07" db="EMBL/GenBank/DDBJ databases">
        <title>Sequencing the genomes of 1000 actinobacteria strains.</title>
        <authorList>
            <person name="Klenk H.-P."/>
        </authorList>
    </citation>
    <scope>NUCLEOTIDE SEQUENCE</scope>
    <source>
        <strain evidence="4">DSM 107476</strain>
    </source>
</reference>
<organism evidence="4 5">
    <name type="scientific">Corynebacterium guangdongense</name>
    <dbReference type="NCBI Taxonomy" id="1783348"/>
    <lineage>
        <taxon>Bacteria</taxon>
        <taxon>Bacillati</taxon>
        <taxon>Actinomycetota</taxon>
        <taxon>Actinomycetes</taxon>
        <taxon>Mycobacteriales</taxon>
        <taxon>Corynebacteriaceae</taxon>
        <taxon>Corynebacterium</taxon>
    </lineage>
</organism>
<dbReference type="PANTHER" id="PTHR43199:SF1">
    <property type="entry name" value="GLUTATHIONE HYDROLASE PROENZYME"/>
    <property type="match status" value="1"/>
</dbReference>
<dbReference type="Proteomes" id="UP001180840">
    <property type="component" value="Unassembled WGS sequence"/>
</dbReference>
<dbReference type="EMBL" id="JAVDXZ010000001">
    <property type="protein sequence ID" value="MDR7328948.1"/>
    <property type="molecule type" value="Genomic_DNA"/>
</dbReference>
<sequence>MQSLIRPRPLRLFALTATTSLALASCAPSADSPAPDEPAPAPAASSVAGEPRNPAPDTPSVKEPALTQAGVSAGHPLAVQIGEQVLIDGGNAVDAAIAVAIAQSVVEPPTSGLGGGGSAIVASLGG</sequence>
<dbReference type="SUPFAM" id="SSF56235">
    <property type="entry name" value="N-terminal nucleophile aminohydrolases (Ntn hydrolases)"/>
    <property type="match status" value="1"/>
</dbReference>